<keyword evidence="3" id="KW-1185">Reference proteome</keyword>
<proteinExistence type="predicted"/>
<dbReference type="Proteomes" id="UP001212152">
    <property type="component" value="Unassembled WGS sequence"/>
</dbReference>
<gene>
    <name evidence="2" type="ORF">HDU87_002500</name>
</gene>
<evidence type="ECO:0000313" key="2">
    <source>
        <dbReference type="EMBL" id="KAJ3184935.1"/>
    </source>
</evidence>
<evidence type="ECO:0000256" key="1">
    <source>
        <dbReference type="SAM" id="MobiDB-lite"/>
    </source>
</evidence>
<dbReference type="AlphaFoldDB" id="A0AAD5TRR8"/>
<organism evidence="2 3">
    <name type="scientific">Geranomyces variabilis</name>
    <dbReference type="NCBI Taxonomy" id="109894"/>
    <lineage>
        <taxon>Eukaryota</taxon>
        <taxon>Fungi</taxon>
        <taxon>Fungi incertae sedis</taxon>
        <taxon>Chytridiomycota</taxon>
        <taxon>Chytridiomycota incertae sedis</taxon>
        <taxon>Chytridiomycetes</taxon>
        <taxon>Spizellomycetales</taxon>
        <taxon>Powellomycetaceae</taxon>
        <taxon>Geranomyces</taxon>
    </lineage>
</organism>
<protein>
    <submittedName>
        <fullName evidence="2">Uncharacterized protein</fullName>
    </submittedName>
</protein>
<dbReference type="EMBL" id="JADGJQ010000002">
    <property type="protein sequence ID" value="KAJ3184935.1"/>
    <property type="molecule type" value="Genomic_DNA"/>
</dbReference>
<name>A0AAD5TRR8_9FUNG</name>
<feature type="compositionally biased region" description="Low complexity" evidence="1">
    <location>
        <begin position="10"/>
        <end position="26"/>
    </location>
</feature>
<comment type="caution">
    <text evidence="2">The sequence shown here is derived from an EMBL/GenBank/DDBJ whole genome shotgun (WGS) entry which is preliminary data.</text>
</comment>
<sequence>MSSSKRKFQAVAARSSASAPSGDSHACSVRPPLNIGFQKAKAKVVSLSLDRQRSARGAVLDDAARRRAQQQHIEELQQDNFNEASTVVDLTAADTDNLSAAARRKRGGLADDDVVKEHLPAARRSQKKASVKRILSQRKNLATLVHESVLKVHGIVVCEQLTCVVVTLVKKKFAVQSDGPARFRVTFDLCLICAAADVTSASANGPNALISTARSA</sequence>
<accession>A0AAD5TRR8</accession>
<reference evidence="2" key="1">
    <citation type="submission" date="2020-05" db="EMBL/GenBank/DDBJ databases">
        <title>Phylogenomic resolution of chytrid fungi.</title>
        <authorList>
            <person name="Stajich J.E."/>
            <person name="Amses K."/>
            <person name="Simmons R."/>
            <person name="Seto K."/>
            <person name="Myers J."/>
            <person name="Bonds A."/>
            <person name="Quandt C.A."/>
            <person name="Barry K."/>
            <person name="Liu P."/>
            <person name="Grigoriev I."/>
            <person name="Longcore J.E."/>
            <person name="James T.Y."/>
        </authorList>
    </citation>
    <scope>NUCLEOTIDE SEQUENCE</scope>
    <source>
        <strain evidence="2">JEL0379</strain>
    </source>
</reference>
<feature type="region of interest" description="Disordered" evidence="1">
    <location>
        <begin position="1"/>
        <end position="26"/>
    </location>
</feature>
<evidence type="ECO:0000313" key="3">
    <source>
        <dbReference type="Proteomes" id="UP001212152"/>
    </source>
</evidence>